<accession>A0A844BAE7</accession>
<gene>
    <name evidence="1" type="ORF">GHT07_14610</name>
</gene>
<evidence type="ECO:0008006" key="3">
    <source>
        <dbReference type="Google" id="ProtNLM"/>
    </source>
</evidence>
<sequence length="133" mass="14466">MAGDIVWCHFPQLPGLAPGPKPRPALVLEVREVVSGRLRVLVAYGTSKKLTSLHAGEFVVGKADVGAFRLAGLQADTKFCLQDAVELDFDDTWFKPPAHRPFGENPKIGVLHASLMRKAASAWKAVHSARKVK</sequence>
<name>A0A844BAE7_9BURK</name>
<proteinExistence type="predicted"/>
<evidence type="ECO:0000313" key="1">
    <source>
        <dbReference type="EMBL" id="MRD48516.1"/>
    </source>
</evidence>
<dbReference type="Proteomes" id="UP000487350">
    <property type="component" value="Unassembled WGS sequence"/>
</dbReference>
<protein>
    <recommendedName>
        <fullName evidence="3">PemK-like, MazF-like toxin of type II toxin-antitoxin system</fullName>
    </recommendedName>
</protein>
<dbReference type="OrthoDB" id="8851195at2"/>
<comment type="caution">
    <text evidence="1">The sequence shown here is derived from an EMBL/GenBank/DDBJ whole genome shotgun (WGS) entry which is preliminary data.</text>
</comment>
<evidence type="ECO:0000313" key="2">
    <source>
        <dbReference type="Proteomes" id="UP000487350"/>
    </source>
</evidence>
<dbReference type="AlphaFoldDB" id="A0A844BAE7"/>
<dbReference type="EMBL" id="WJBU01000013">
    <property type="protein sequence ID" value="MRD48516.1"/>
    <property type="molecule type" value="Genomic_DNA"/>
</dbReference>
<dbReference type="RefSeq" id="WP_153585833.1">
    <property type="nucleotide sequence ID" value="NZ_WJBU01000013.1"/>
</dbReference>
<organism evidence="1 2">
    <name type="scientific">Caenimonas koreensis DSM 17982</name>
    <dbReference type="NCBI Taxonomy" id="1121255"/>
    <lineage>
        <taxon>Bacteria</taxon>
        <taxon>Pseudomonadati</taxon>
        <taxon>Pseudomonadota</taxon>
        <taxon>Betaproteobacteria</taxon>
        <taxon>Burkholderiales</taxon>
        <taxon>Comamonadaceae</taxon>
        <taxon>Caenimonas</taxon>
    </lineage>
</organism>
<keyword evidence="2" id="KW-1185">Reference proteome</keyword>
<reference evidence="1 2" key="1">
    <citation type="submission" date="2019-11" db="EMBL/GenBank/DDBJ databases">
        <title>Caenimonas koreensis gen. nov., sp. nov., isolated from activated sludge.</title>
        <authorList>
            <person name="Seung H.R."/>
        </authorList>
    </citation>
    <scope>NUCLEOTIDE SEQUENCE [LARGE SCALE GENOMIC DNA]</scope>
    <source>
        <strain evidence="1 2">EMB320</strain>
    </source>
</reference>